<dbReference type="STRING" id="584708.Apau_1947"/>
<evidence type="ECO:0000259" key="3">
    <source>
        <dbReference type="Pfam" id="PF12850"/>
    </source>
</evidence>
<dbReference type="InterPro" id="IPR041802">
    <property type="entry name" value="MPP_YfcE"/>
</dbReference>
<keyword evidence="2" id="KW-0479">Metal-binding</keyword>
<comment type="cofactor">
    <cofactor evidence="2">
        <name>a divalent metal cation</name>
        <dbReference type="ChEBI" id="CHEBI:60240"/>
    </cofactor>
</comment>
<protein>
    <recommendedName>
        <fullName evidence="2">Phosphoesterase</fullName>
        <ecNumber evidence="2">3.1.4.-</ecNumber>
    </recommendedName>
</protein>
<dbReference type="HOGENOM" id="CLU_063749_1_1_0"/>
<dbReference type="Gene3D" id="3.60.21.10">
    <property type="match status" value="1"/>
</dbReference>
<dbReference type="InterPro" id="IPR029052">
    <property type="entry name" value="Metallo-depent_PP-like"/>
</dbReference>
<dbReference type="eggNOG" id="COG0622">
    <property type="taxonomic scope" value="Bacteria"/>
</dbReference>
<evidence type="ECO:0000313" key="4">
    <source>
        <dbReference type="EMBL" id="EFQ24361.1"/>
    </source>
</evidence>
<dbReference type="InterPro" id="IPR000979">
    <property type="entry name" value="Phosphodiesterase_MJ0936/Vps29"/>
</dbReference>
<dbReference type="GO" id="GO:0016787">
    <property type="term" value="F:hydrolase activity"/>
    <property type="evidence" value="ECO:0007669"/>
    <property type="project" value="UniProtKB-UniRule"/>
</dbReference>
<dbReference type="SUPFAM" id="SSF56300">
    <property type="entry name" value="Metallo-dependent phosphatases"/>
    <property type="match status" value="1"/>
</dbReference>
<dbReference type="AlphaFoldDB" id="E3CWK6"/>
<feature type="domain" description="Calcineurin-like phosphoesterase" evidence="3">
    <location>
        <begin position="13"/>
        <end position="168"/>
    </location>
</feature>
<evidence type="ECO:0000313" key="5">
    <source>
        <dbReference type="Proteomes" id="UP000005096"/>
    </source>
</evidence>
<reference evidence="4 5" key="1">
    <citation type="journal article" date="2010" name="Stand. Genomic Sci.">
        <title>Non-contiguous finished genome sequence of Aminomonas paucivorans type strain (GLU-3).</title>
        <authorList>
            <person name="Pitluck S."/>
            <person name="Yasawong M."/>
            <person name="Held B."/>
            <person name="Lapidus A."/>
            <person name="Nolan M."/>
            <person name="Copeland A."/>
            <person name="Lucas S."/>
            <person name="Del Rio T.G."/>
            <person name="Tice H."/>
            <person name="Cheng J.F."/>
            <person name="Chertkov O."/>
            <person name="Goodwin L."/>
            <person name="Tapia R."/>
            <person name="Han C."/>
            <person name="Liolios K."/>
            <person name="Ivanova N."/>
            <person name="Mavromatis K."/>
            <person name="Ovchinnikova G."/>
            <person name="Pati A."/>
            <person name="Chen A."/>
            <person name="Palaniappan K."/>
            <person name="Land M."/>
            <person name="Hauser L."/>
            <person name="Chang Y.J."/>
            <person name="Jeffries C.D."/>
            <person name="Pukall R."/>
            <person name="Spring S."/>
            <person name="Rohde M."/>
            <person name="Sikorski J."/>
            <person name="Goker M."/>
            <person name="Woyke T."/>
            <person name="Bristow J."/>
            <person name="Eisen J.A."/>
            <person name="Markowitz V."/>
            <person name="Hugenholtz P."/>
            <person name="Kyrpides N.C."/>
            <person name="Klenk H.P."/>
        </authorList>
    </citation>
    <scope>NUCLEOTIDE SEQUENCE [LARGE SCALE GENOMIC DNA]</scope>
    <source>
        <strain evidence="4 5">DSM 12260</strain>
    </source>
</reference>
<dbReference type="NCBIfam" id="TIGR00040">
    <property type="entry name" value="yfcE"/>
    <property type="match status" value="1"/>
</dbReference>
<name>E3CWK6_9BACT</name>
<dbReference type="GO" id="GO:0046872">
    <property type="term" value="F:metal ion binding"/>
    <property type="evidence" value="ECO:0007669"/>
    <property type="project" value="UniProtKB-KW"/>
</dbReference>
<sequence>MTCRPHRDHPFFAVLSDTHGSVGAWTKARPLWSGAEAILHCGDVLYHGPRNPLPSAHDPASLASLLLQESLPLFLVRGNCDADVDALVLQRPLCSRVAFWWRGRTVLAAHGEDFTTFREEALRMGAHLALSGHTHVASLVREGSTWFLNPGSLSLPKGKDPESFALISEAGMEIRTLDGEILSQGGWD</sequence>
<gene>
    <name evidence="4" type="ORF">Apau_1947</name>
</gene>
<dbReference type="NCBIfam" id="NF006988">
    <property type="entry name" value="PRK09453.1"/>
    <property type="match status" value="1"/>
</dbReference>
<comment type="similarity">
    <text evidence="1 2">Belongs to the metallophosphoesterase superfamily. YfcE family.</text>
</comment>
<dbReference type="PaxDb" id="584708-Apau_1947"/>
<dbReference type="Proteomes" id="UP000005096">
    <property type="component" value="Chromosome"/>
</dbReference>
<accession>E3CWK6</accession>
<evidence type="ECO:0000256" key="1">
    <source>
        <dbReference type="ARBA" id="ARBA00008950"/>
    </source>
</evidence>
<dbReference type="OrthoDB" id="9800565at2"/>
<organism evidence="4 5">
    <name type="scientific">Aminomonas paucivorans DSM 12260</name>
    <dbReference type="NCBI Taxonomy" id="584708"/>
    <lineage>
        <taxon>Bacteria</taxon>
        <taxon>Thermotogati</taxon>
        <taxon>Synergistota</taxon>
        <taxon>Synergistia</taxon>
        <taxon>Synergistales</taxon>
        <taxon>Synergistaceae</taxon>
        <taxon>Aminomonas</taxon>
    </lineage>
</organism>
<dbReference type="RefSeq" id="WP_006301596.1">
    <property type="nucleotide sequence ID" value="NZ_CM001022.1"/>
</dbReference>
<evidence type="ECO:0000256" key="2">
    <source>
        <dbReference type="RuleBase" id="RU362039"/>
    </source>
</evidence>
<dbReference type="Pfam" id="PF12850">
    <property type="entry name" value="Metallophos_2"/>
    <property type="match status" value="1"/>
</dbReference>
<dbReference type="EMBL" id="CM001022">
    <property type="protein sequence ID" value="EFQ24361.1"/>
    <property type="molecule type" value="Genomic_DNA"/>
</dbReference>
<keyword evidence="5" id="KW-1185">Reference proteome</keyword>
<dbReference type="EC" id="3.1.4.-" evidence="2"/>
<proteinExistence type="inferred from homology"/>
<dbReference type="InterPro" id="IPR024654">
    <property type="entry name" value="Calcineurin-like_PHP_lpxH"/>
</dbReference>
<dbReference type="CDD" id="cd00841">
    <property type="entry name" value="MPP_YfcE"/>
    <property type="match status" value="1"/>
</dbReference>